<reference evidence="2" key="1">
    <citation type="journal article" date="2014" name="Nucleic Acids Res.">
        <title>The evolutionary dynamics of variant antigen genes in Babesia reveal a history of genomic innovation underlying host-parasite interaction.</title>
        <authorList>
            <person name="Jackson A.P."/>
            <person name="Otto T.D."/>
            <person name="Darby A."/>
            <person name="Ramaprasad A."/>
            <person name="Xia D."/>
            <person name="Echaide I.E."/>
            <person name="Farber M."/>
            <person name="Gahlot S."/>
            <person name="Gamble J."/>
            <person name="Gupta D."/>
            <person name="Gupta Y."/>
            <person name="Jackson L."/>
            <person name="Malandrin L."/>
            <person name="Malas T.B."/>
            <person name="Moussa E."/>
            <person name="Nair M."/>
            <person name="Reid A.J."/>
            <person name="Sanders M."/>
            <person name="Sharma J."/>
            <person name="Tracey A."/>
            <person name="Quail M.A."/>
            <person name="Weir W."/>
            <person name="Wastling J.M."/>
            <person name="Hall N."/>
            <person name="Willadsen P."/>
            <person name="Lingelbach K."/>
            <person name="Shiels B."/>
            <person name="Tait A."/>
            <person name="Berriman M."/>
            <person name="Allred D.R."/>
            <person name="Pain A."/>
        </authorList>
    </citation>
    <scope>NUCLEOTIDE SEQUENCE</scope>
    <source>
        <strain evidence="2">1802A</strain>
    </source>
</reference>
<gene>
    <name evidence="2" type="ORF">X943_002836</name>
</gene>
<dbReference type="SUPFAM" id="SSF81301">
    <property type="entry name" value="Nucleotidyltransferase"/>
    <property type="match status" value="1"/>
</dbReference>
<dbReference type="InterPro" id="IPR043519">
    <property type="entry name" value="NT_sf"/>
</dbReference>
<dbReference type="Pfam" id="PF02410">
    <property type="entry name" value="RsfS"/>
    <property type="match status" value="1"/>
</dbReference>
<dbReference type="InterPro" id="IPR004394">
    <property type="entry name" value="Iojap/RsfS/C7orf30"/>
</dbReference>
<organism evidence="2 3">
    <name type="scientific">Babesia divergens</name>
    <dbReference type="NCBI Taxonomy" id="32595"/>
    <lineage>
        <taxon>Eukaryota</taxon>
        <taxon>Sar</taxon>
        <taxon>Alveolata</taxon>
        <taxon>Apicomplexa</taxon>
        <taxon>Aconoidasida</taxon>
        <taxon>Piroplasmida</taxon>
        <taxon>Babesiidae</taxon>
        <taxon>Babesia</taxon>
    </lineage>
</organism>
<dbReference type="GO" id="GO:0017148">
    <property type="term" value="P:negative regulation of translation"/>
    <property type="evidence" value="ECO:0007669"/>
    <property type="project" value="TreeGrafter"/>
</dbReference>
<accession>A0AAD9G7I3</accession>
<sequence>MYTPSLLRVSKSAQCRALHWFLPAAHSCHMYGFRPVYRRNLSSDDTLPRFKHVRDTLPIAENVYDENIPSLEASTTISYEERSHSSDDNKIEKAQLKTVPLKSIEDAVLQFVPESINSGNTDDAQLSPGQAFYLENRDKLFDNIRRRYYEETKEVDDVPLTDSEIESLLPLLMEEEEFGSYDPNLVAAPSKHHLWDYTTNDIYVPKKTIHLHKNKMPTLQDIVDILEQERMTNIAVVDMDSCNRRDQSMYCIVATGTTRSHCRRVGRMLYRVIVDLEVPFVSATSYCCNSRSDEWIVARLGPLCVHLMVQQVRDKQSIEQLWDESRAVESSQGSEQLEEH</sequence>
<dbReference type="Proteomes" id="UP001195914">
    <property type="component" value="Unassembled WGS sequence"/>
</dbReference>
<dbReference type="GO" id="GO:0043023">
    <property type="term" value="F:ribosomal large subunit binding"/>
    <property type="evidence" value="ECO:0007669"/>
    <property type="project" value="TreeGrafter"/>
</dbReference>
<dbReference type="PANTHER" id="PTHR21043">
    <property type="entry name" value="IOJAP SUPERFAMILY ORTHOLOG"/>
    <property type="match status" value="1"/>
</dbReference>
<dbReference type="Gene3D" id="3.30.460.10">
    <property type="entry name" value="Beta Polymerase, domain 2"/>
    <property type="match status" value="1"/>
</dbReference>
<reference evidence="2" key="2">
    <citation type="submission" date="2021-05" db="EMBL/GenBank/DDBJ databases">
        <authorList>
            <person name="Pain A."/>
        </authorList>
    </citation>
    <scope>NUCLEOTIDE SEQUENCE</scope>
    <source>
        <strain evidence="2">1802A</strain>
    </source>
</reference>
<dbReference type="AlphaFoldDB" id="A0AAD9G7I3"/>
<comment type="caution">
    <text evidence="2">The sequence shown here is derived from an EMBL/GenBank/DDBJ whole genome shotgun (WGS) entry which is preliminary data.</text>
</comment>
<evidence type="ECO:0008006" key="4">
    <source>
        <dbReference type="Google" id="ProtNLM"/>
    </source>
</evidence>
<evidence type="ECO:0000313" key="2">
    <source>
        <dbReference type="EMBL" id="KAK1933240.1"/>
    </source>
</evidence>
<dbReference type="PANTHER" id="PTHR21043:SF0">
    <property type="entry name" value="MITOCHONDRIAL ASSEMBLY OF RIBOSOMAL LARGE SUBUNIT PROTEIN 1"/>
    <property type="match status" value="1"/>
</dbReference>
<protein>
    <recommendedName>
        <fullName evidence="4">Ribosomal silencing factor RsfS</fullName>
    </recommendedName>
</protein>
<dbReference type="GO" id="GO:0090071">
    <property type="term" value="P:negative regulation of ribosome biogenesis"/>
    <property type="evidence" value="ECO:0007669"/>
    <property type="project" value="TreeGrafter"/>
</dbReference>
<dbReference type="EMBL" id="JAHBMH010000073">
    <property type="protein sequence ID" value="KAK1933240.1"/>
    <property type="molecule type" value="Genomic_DNA"/>
</dbReference>
<keyword evidence="3" id="KW-1185">Reference proteome</keyword>
<name>A0AAD9G7I3_BABDI</name>
<evidence type="ECO:0000256" key="1">
    <source>
        <dbReference type="ARBA" id="ARBA00010574"/>
    </source>
</evidence>
<evidence type="ECO:0000313" key="3">
    <source>
        <dbReference type="Proteomes" id="UP001195914"/>
    </source>
</evidence>
<proteinExistence type="inferred from homology"/>
<comment type="similarity">
    <text evidence="1">Belongs to the Iojap/RsfS family.</text>
</comment>